<dbReference type="PRINTS" id="PR00081">
    <property type="entry name" value="GDHRDH"/>
</dbReference>
<protein>
    <submittedName>
        <fullName evidence="5">Short-chain dehydrogenase</fullName>
    </submittedName>
</protein>
<dbReference type="Gene3D" id="3.40.50.720">
    <property type="entry name" value="NAD(P)-binding Rossmann-like Domain"/>
    <property type="match status" value="1"/>
</dbReference>
<dbReference type="PROSITE" id="PS00061">
    <property type="entry name" value="ADH_SHORT"/>
    <property type="match status" value="1"/>
</dbReference>
<dbReference type="OrthoDB" id="9792003at2"/>
<feature type="domain" description="Ketoreductase" evidence="4">
    <location>
        <begin position="8"/>
        <end position="210"/>
    </location>
</feature>
<dbReference type="InterPro" id="IPR057326">
    <property type="entry name" value="KR_dom"/>
</dbReference>
<gene>
    <name evidence="5" type="ORF">RxyAA322_23600</name>
</gene>
<accession>A0A510HKF6</accession>
<dbReference type="RefSeq" id="WP_143528504.1">
    <property type="nucleotide sequence ID" value="NZ_AP019791.1"/>
</dbReference>
<evidence type="ECO:0000256" key="3">
    <source>
        <dbReference type="RuleBase" id="RU000363"/>
    </source>
</evidence>
<organism evidence="5 6">
    <name type="scientific">Rubrobacter xylanophilus</name>
    <dbReference type="NCBI Taxonomy" id="49319"/>
    <lineage>
        <taxon>Bacteria</taxon>
        <taxon>Bacillati</taxon>
        <taxon>Actinomycetota</taxon>
        <taxon>Rubrobacteria</taxon>
        <taxon>Rubrobacterales</taxon>
        <taxon>Rubrobacteraceae</taxon>
        <taxon>Rubrobacter</taxon>
    </lineage>
</organism>
<dbReference type="PANTHER" id="PTHR44196">
    <property type="entry name" value="DEHYDROGENASE/REDUCTASE SDR FAMILY MEMBER 7B"/>
    <property type="match status" value="1"/>
</dbReference>
<dbReference type="InterPro" id="IPR002347">
    <property type="entry name" value="SDR_fam"/>
</dbReference>
<sequence length="260" mass="27913">MERKLAGRVAVVTGASSGIGAATARELARRGATVVLAARDEGRLEELRREIEAAGGRALPVRTDVAMRDSVRRMVEQAVGKFGRIDILVNNAGLGLSGRIAEVRPEDLRYVFEVNVIGALNCIQEALPHMRPGGRIINVSSVIGKRSIPMVGAYCATKAAMNALSDALRVEVAGAGITVTSVYPGTTRTAFRENSRRTGGEKRGWRPKGVPPERVAEKIARAAERGPRDVYVRPLDRLFVGAVTLLPGLADRVLRSWAKG</sequence>
<evidence type="ECO:0000256" key="2">
    <source>
        <dbReference type="ARBA" id="ARBA00023002"/>
    </source>
</evidence>
<dbReference type="FunFam" id="3.40.50.720:FF:000084">
    <property type="entry name" value="Short-chain dehydrogenase reductase"/>
    <property type="match status" value="1"/>
</dbReference>
<dbReference type="InterPro" id="IPR020904">
    <property type="entry name" value="Sc_DH/Rdtase_CS"/>
</dbReference>
<dbReference type="SUPFAM" id="SSF51735">
    <property type="entry name" value="NAD(P)-binding Rossmann-fold domains"/>
    <property type="match status" value="1"/>
</dbReference>
<dbReference type="EMBL" id="AP019791">
    <property type="protein sequence ID" value="BBL80506.1"/>
    <property type="molecule type" value="Genomic_DNA"/>
</dbReference>
<dbReference type="AlphaFoldDB" id="A0A510HKF6"/>
<dbReference type="PIRSF" id="PIRSF000126">
    <property type="entry name" value="11-beta-HSD1"/>
    <property type="match status" value="1"/>
</dbReference>
<comment type="similarity">
    <text evidence="1 3">Belongs to the short-chain dehydrogenases/reductases (SDR) family.</text>
</comment>
<dbReference type="InterPro" id="IPR036291">
    <property type="entry name" value="NAD(P)-bd_dom_sf"/>
</dbReference>
<dbReference type="PRINTS" id="PR00080">
    <property type="entry name" value="SDRFAMILY"/>
</dbReference>
<name>A0A510HKF6_9ACTN</name>
<reference evidence="5" key="1">
    <citation type="journal article" date="2019" name="Microbiol. Resour. Announc.">
        <title>Complete Genome Sequence of Rubrobacter xylanophilus Strain AA3-22, Isolated from Arima Onsen in Japan.</title>
        <authorList>
            <person name="Tomariguchi N."/>
            <person name="Miyazaki K."/>
        </authorList>
    </citation>
    <scope>NUCLEOTIDE SEQUENCE [LARGE SCALE GENOMIC DNA]</scope>
    <source>
        <strain evidence="5">AA3-22</strain>
    </source>
</reference>
<evidence type="ECO:0000256" key="1">
    <source>
        <dbReference type="ARBA" id="ARBA00006484"/>
    </source>
</evidence>
<keyword evidence="2" id="KW-0560">Oxidoreductase</keyword>
<dbReference type="GO" id="GO:0016020">
    <property type="term" value="C:membrane"/>
    <property type="evidence" value="ECO:0007669"/>
    <property type="project" value="TreeGrafter"/>
</dbReference>
<dbReference type="Pfam" id="PF00106">
    <property type="entry name" value="adh_short"/>
    <property type="match status" value="1"/>
</dbReference>
<evidence type="ECO:0000259" key="4">
    <source>
        <dbReference type="SMART" id="SM00822"/>
    </source>
</evidence>
<dbReference type="GO" id="GO:0016491">
    <property type="term" value="F:oxidoreductase activity"/>
    <property type="evidence" value="ECO:0007669"/>
    <property type="project" value="UniProtKB-KW"/>
</dbReference>
<proteinExistence type="inferred from homology"/>
<dbReference type="SMART" id="SM00822">
    <property type="entry name" value="PKS_KR"/>
    <property type="match status" value="1"/>
</dbReference>
<evidence type="ECO:0000313" key="5">
    <source>
        <dbReference type="EMBL" id="BBL80506.1"/>
    </source>
</evidence>
<dbReference type="PANTHER" id="PTHR44196:SF1">
    <property type="entry name" value="DEHYDROGENASE_REDUCTASE SDR FAMILY MEMBER 7B"/>
    <property type="match status" value="1"/>
</dbReference>
<dbReference type="Proteomes" id="UP000318065">
    <property type="component" value="Chromosome"/>
</dbReference>
<evidence type="ECO:0000313" key="6">
    <source>
        <dbReference type="Proteomes" id="UP000318065"/>
    </source>
</evidence>
<keyword evidence="6" id="KW-1185">Reference proteome</keyword>